<evidence type="ECO:0000313" key="3">
    <source>
        <dbReference type="EMBL" id="MFC0861840.1"/>
    </source>
</evidence>
<dbReference type="Proteomes" id="UP001589870">
    <property type="component" value="Unassembled WGS sequence"/>
</dbReference>
<dbReference type="InterPro" id="IPR012171">
    <property type="entry name" value="Fatty_acid_desaturase"/>
</dbReference>
<accession>A0ABV6U069</accession>
<evidence type="ECO:0000259" key="2">
    <source>
        <dbReference type="Pfam" id="PF00487"/>
    </source>
</evidence>
<sequence length="360" mass="42142">MNSGQKTPLRDFAFDGSKFRAYRFDRKIEERVKRLNKLDNWHAPLSYVCDVLLIGVSVAACIWWSYWLYPLALLVIGSRQRAFSNLLHESAHGMLTKNRKLNLALGTVLTAYPIFQQHYAYKRNHVATHHPRLGDPERDPDLRYFIEQGVYEPATRRELWLRLVILPALGSKIVSHFWFLLKDRILINRRSDPKNEGLSEHWRIRIKRDTIALSAFWCTVLILVATTGTLLEFVLFWLVPYMTVFQLIGWYIELSEHTPMVRFHNTDLCMTRNRKSRGLERFLTGTYADHYHLDHHLDPRTPYWNLRRAHEMRMEDPRYAAIDAEFGGLFSRGPEGQPSALASIIEDLSTHHDDTLEKAA</sequence>
<proteinExistence type="predicted"/>
<dbReference type="InterPro" id="IPR005804">
    <property type="entry name" value="FA_desaturase_dom"/>
</dbReference>
<feature type="domain" description="Fatty acid desaturase" evidence="2">
    <location>
        <begin position="66"/>
        <end position="316"/>
    </location>
</feature>
<dbReference type="EC" id="1.14.19.-" evidence="3"/>
<keyword evidence="1" id="KW-0812">Transmembrane</keyword>
<dbReference type="Pfam" id="PF00487">
    <property type="entry name" value="FA_desaturase"/>
    <property type="match status" value="1"/>
</dbReference>
<dbReference type="GO" id="GO:0016491">
    <property type="term" value="F:oxidoreductase activity"/>
    <property type="evidence" value="ECO:0007669"/>
    <property type="project" value="UniProtKB-KW"/>
</dbReference>
<organism evidence="3 4">
    <name type="scientific">Sphaerimonospora cavernae</name>
    <dbReference type="NCBI Taxonomy" id="1740611"/>
    <lineage>
        <taxon>Bacteria</taxon>
        <taxon>Bacillati</taxon>
        <taxon>Actinomycetota</taxon>
        <taxon>Actinomycetes</taxon>
        <taxon>Streptosporangiales</taxon>
        <taxon>Streptosporangiaceae</taxon>
        <taxon>Sphaerimonospora</taxon>
    </lineage>
</organism>
<keyword evidence="1" id="KW-0472">Membrane</keyword>
<dbReference type="EMBL" id="JBHMQT010000006">
    <property type="protein sequence ID" value="MFC0861840.1"/>
    <property type="molecule type" value="Genomic_DNA"/>
</dbReference>
<protein>
    <submittedName>
        <fullName evidence="3">Fatty acid desaturase</fullName>
        <ecNumber evidence="3">1.14.19.-</ecNumber>
    </submittedName>
</protein>
<dbReference type="RefSeq" id="WP_394300059.1">
    <property type="nucleotide sequence ID" value="NZ_JBHMQT010000006.1"/>
</dbReference>
<comment type="caution">
    <text evidence="3">The sequence shown here is derived from an EMBL/GenBank/DDBJ whole genome shotgun (WGS) entry which is preliminary data.</text>
</comment>
<keyword evidence="3" id="KW-0560">Oxidoreductase</keyword>
<dbReference type="PANTHER" id="PTHR19353:SF19">
    <property type="entry name" value="DELTA(5) FATTY ACID DESATURASE C-RELATED"/>
    <property type="match status" value="1"/>
</dbReference>
<reference evidence="3 4" key="1">
    <citation type="submission" date="2024-09" db="EMBL/GenBank/DDBJ databases">
        <authorList>
            <person name="Sun Q."/>
            <person name="Mori K."/>
        </authorList>
    </citation>
    <scope>NUCLEOTIDE SEQUENCE [LARGE SCALE GENOMIC DNA]</scope>
    <source>
        <strain evidence="3 4">TBRC 1851</strain>
    </source>
</reference>
<gene>
    <name evidence="3" type="ORF">ACFHYQ_05960</name>
</gene>
<keyword evidence="1" id="KW-1133">Transmembrane helix</keyword>
<evidence type="ECO:0000313" key="4">
    <source>
        <dbReference type="Proteomes" id="UP001589870"/>
    </source>
</evidence>
<evidence type="ECO:0000256" key="1">
    <source>
        <dbReference type="SAM" id="Phobius"/>
    </source>
</evidence>
<name>A0ABV6U069_9ACTN</name>
<keyword evidence="4" id="KW-1185">Reference proteome</keyword>
<dbReference type="CDD" id="cd03510">
    <property type="entry name" value="Rhizobitoxine-FADS-like"/>
    <property type="match status" value="1"/>
</dbReference>
<feature type="transmembrane region" description="Helical" evidence="1">
    <location>
        <begin position="44"/>
        <end position="66"/>
    </location>
</feature>
<feature type="transmembrane region" description="Helical" evidence="1">
    <location>
        <begin position="159"/>
        <end position="181"/>
    </location>
</feature>
<feature type="transmembrane region" description="Helical" evidence="1">
    <location>
        <begin position="210"/>
        <end position="228"/>
    </location>
</feature>
<dbReference type="PANTHER" id="PTHR19353">
    <property type="entry name" value="FATTY ACID DESATURASE 2"/>
    <property type="match status" value="1"/>
</dbReference>